<reference evidence="3" key="1">
    <citation type="journal article" date="2017" name="Nat. Commun.">
        <title>The asparagus genome sheds light on the origin and evolution of a young Y chromosome.</title>
        <authorList>
            <person name="Harkess A."/>
            <person name="Zhou J."/>
            <person name="Xu C."/>
            <person name="Bowers J.E."/>
            <person name="Van der Hulst R."/>
            <person name="Ayyampalayam S."/>
            <person name="Mercati F."/>
            <person name="Riccardi P."/>
            <person name="McKain M.R."/>
            <person name="Kakrana A."/>
            <person name="Tang H."/>
            <person name="Ray J."/>
            <person name="Groenendijk J."/>
            <person name="Arikit S."/>
            <person name="Mathioni S.M."/>
            <person name="Nakano M."/>
            <person name="Shan H."/>
            <person name="Telgmann-Rauber A."/>
            <person name="Kanno A."/>
            <person name="Yue Z."/>
            <person name="Chen H."/>
            <person name="Li W."/>
            <person name="Chen Y."/>
            <person name="Xu X."/>
            <person name="Zhang Y."/>
            <person name="Luo S."/>
            <person name="Chen H."/>
            <person name="Gao J."/>
            <person name="Mao Z."/>
            <person name="Pires J.C."/>
            <person name="Luo M."/>
            <person name="Kudrna D."/>
            <person name="Wing R.A."/>
            <person name="Meyers B.C."/>
            <person name="Yi K."/>
            <person name="Kong H."/>
            <person name="Lavrijsen P."/>
            <person name="Sunseri F."/>
            <person name="Falavigna A."/>
            <person name="Ye Y."/>
            <person name="Leebens-Mack J.H."/>
            <person name="Chen G."/>
        </authorList>
    </citation>
    <scope>NUCLEOTIDE SEQUENCE [LARGE SCALE GENOMIC DNA]</scope>
    <source>
        <strain evidence="3">cv. DH0086</strain>
    </source>
</reference>
<dbReference type="EMBL" id="CM007385">
    <property type="protein sequence ID" value="ONK70123.1"/>
    <property type="molecule type" value="Genomic_DNA"/>
</dbReference>
<feature type="region of interest" description="Disordered" evidence="1">
    <location>
        <begin position="39"/>
        <end position="68"/>
    </location>
</feature>
<feature type="compositionally biased region" description="Acidic residues" evidence="1">
    <location>
        <begin position="46"/>
        <end position="64"/>
    </location>
</feature>
<dbReference type="AlphaFoldDB" id="A0A5P1EXE9"/>
<sequence>MIFRGIHAKSLGVAEPVGNGGGHEADPPLRLLNLRVDKRLRGGDGEGPEEVGEEGGVEVAEPEEGDLKRGASRVWGEELGGIAASGEVEGMVVGLEVGEESGGVGGQ</sequence>
<gene>
    <name evidence="2" type="ORF">A4U43_C05F30500</name>
</gene>
<evidence type="ECO:0000256" key="1">
    <source>
        <dbReference type="SAM" id="MobiDB-lite"/>
    </source>
</evidence>
<proteinExistence type="predicted"/>
<organism evidence="2 3">
    <name type="scientific">Asparagus officinalis</name>
    <name type="common">Garden asparagus</name>
    <dbReference type="NCBI Taxonomy" id="4686"/>
    <lineage>
        <taxon>Eukaryota</taxon>
        <taxon>Viridiplantae</taxon>
        <taxon>Streptophyta</taxon>
        <taxon>Embryophyta</taxon>
        <taxon>Tracheophyta</taxon>
        <taxon>Spermatophyta</taxon>
        <taxon>Magnoliopsida</taxon>
        <taxon>Liliopsida</taxon>
        <taxon>Asparagales</taxon>
        <taxon>Asparagaceae</taxon>
        <taxon>Asparagoideae</taxon>
        <taxon>Asparagus</taxon>
    </lineage>
</organism>
<evidence type="ECO:0000313" key="2">
    <source>
        <dbReference type="EMBL" id="ONK70123.1"/>
    </source>
</evidence>
<name>A0A5P1EXE9_ASPOF</name>
<dbReference type="Proteomes" id="UP000243459">
    <property type="component" value="Chromosome 5"/>
</dbReference>
<keyword evidence="3" id="KW-1185">Reference proteome</keyword>
<protein>
    <submittedName>
        <fullName evidence="2">Uncharacterized protein</fullName>
    </submittedName>
</protein>
<dbReference type="Gramene" id="ONK70123">
    <property type="protein sequence ID" value="ONK70123"/>
    <property type="gene ID" value="A4U43_C05F30500"/>
</dbReference>
<accession>A0A5P1EXE9</accession>
<evidence type="ECO:0000313" key="3">
    <source>
        <dbReference type="Proteomes" id="UP000243459"/>
    </source>
</evidence>